<gene>
    <name evidence="7" type="ORF">BV510_05570</name>
</gene>
<proteinExistence type="inferred from homology"/>
<keyword evidence="2 5" id="KW-0479">Metal-binding</keyword>
<comment type="cofactor">
    <cofactor evidence="5 6">
        <name>Fe(2+)</name>
        <dbReference type="ChEBI" id="CHEBI:29033"/>
    </cofactor>
    <text evidence="5 6">Binds 1 Fe(2+) ion per subunit.</text>
</comment>
<keyword evidence="6" id="KW-0223">Dioxygenase</keyword>
<organism evidence="7 8">
    <name type="scientific">Mycolicibacterium diernhoferi</name>
    <dbReference type="NCBI Taxonomy" id="1801"/>
    <lineage>
        <taxon>Bacteria</taxon>
        <taxon>Bacillati</taxon>
        <taxon>Actinomycetota</taxon>
        <taxon>Actinomycetes</taxon>
        <taxon>Mycobacteriales</taxon>
        <taxon>Mycobacteriaceae</taxon>
        <taxon>Mycolicibacterium</taxon>
    </lineage>
</organism>
<name>A0A1T3WLS3_9MYCO</name>
<feature type="binding site" evidence="5">
    <location>
        <position position="32"/>
    </location>
    <ligand>
        <name>Fe cation</name>
        <dbReference type="ChEBI" id="CHEBI:24875"/>
        <note>catalytic</note>
    </ligand>
</feature>
<evidence type="ECO:0000313" key="7">
    <source>
        <dbReference type="EMBL" id="OPE55368.1"/>
    </source>
</evidence>
<sequence length="233" mass="25678">MPDRPSKLGLMPRRGTAADVRWIEVEPRHMLHEANVWEDEQGRIVADVAAAEGTALFPDVNGNRAGHAETRQSLRRWTIDPKAKSDSLNEEIVNDRDIQFPRPDDRLMARRSRQAFANSNLNSHDGRVEGMDSALRVDTATGAEDLYHFGAGTAVGELIFAPRIGSTHELDGYALTLVHRKDSPESELAVFDAANIADGPIATAVIPFRIPSGFHCNYYSVDGPLYRQAFGTA</sequence>
<reference evidence="7 8" key="1">
    <citation type="submission" date="2016-09" db="EMBL/GenBank/DDBJ databases">
        <title>genome sequences of unsequenced Mycobacteria.</title>
        <authorList>
            <person name="Greninger A.L."/>
            <person name="Jerome K.R."/>
            <person name="Mcnair B."/>
            <person name="Wallis C."/>
            <person name="Fang F."/>
        </authorList>
    </citation>
    <scope>NUCLEOTIDE SEQUENCE [LARGE SCALE GENOMIC DNA]</scope>
    <source>
        <strain evidence="7 8">BM1</strain>
    </source>
</reference>
<dbReference type="InterPro" id="IPR004294">
    <property type="entry name" value="Carotenoid_Oase"/>
</dbReference>
<evidence type="ECO:0000313" key="8">
    <source>
        <dbReference type="Proteomes" id="UP000191039"/>
    </source>
</evidence>
<evidence type="ECO:0000256" key="2">
    <source>
        <dbReference type="ARBA" id="ARBA00022723"/>
    </source>
</evidence>
<keyword evidence="4 5" id="KW-0408">Iron</keyword>
<evidence type="ECO:0000256" key="1">
    <source>
        <dbReference type="ARBA" id="ARBA00006787"/>
    </source>
</evidence>
<comment type="caution">
    <text evidence="7">The sequence shown here is derived from an EMBL/GenBank/DDBJ whole genome shotgun (WGS) entry which is preliminary data.</text>
</comment>
<dbReference type="EMBL" id="MIJD01000035">
    <property type="protein sequence ID" value="OPE55368.1"/>
    <property type="molecule type" value="Genomic_DNA"/>
</dbReference>
<comment type="similarity">
    <text evidence="1 6">Belongs to the carotenoid oxygenase family.</text>
</comment>
<dbReference type="Pfam" id="PF03055">
    <property type="entry name" value="RPE65"/>
    <property type="match status" value="1"/>
</dbReference>
<dbReference type="PANTHER" id="PTHR10543:SF89">
    <property type="entry name" value="CAROTENOID 9,10(9',10')-CLEAVAGE DIOXYGENASE 1"/>
    <property type="match status" value="1"/>
</dbReference>
<dbReference type="PANTHER" id="PTHR10543">
    <property type="entry name" value="BETA-CAROTENE DIOXYGENASE"/>
    <property type="match status" value="1"/>
</dbReference>
<dbReference type="AlphaFoldDB" id="A0A1T3WLS3"/>
<dbReference type="GO" id="GO:0016121">
    <property type="term" value="P:carotene catabolic process"/>
    <property type="evidence" value="ECO:0007669"/>
    <property type="project" value="TreeGrafter"/>
</dbReference>
<evidence type="ECO:0000256" key="6">
    <source>
        <dbReference type="RuleBase" id="RU364048"/>
    </source>
</evidence>
<keyword evidence="3 6" id="KW-0560">Oxidoreductase</keyword>
<protein>
    <recommendedName>
        <fullName evidence="6">Dioxygenase</fullName>
        <ecNumber evidence="6">1.13.11.-</ecNumber>
    </recommendedName>
</protein>
<dbReference type="GO" id="GO:0010436">
    <property type="term" value="F:carotenoid dioxygenase activity"/>
    <property type="evidence" value="ECO:0007669"/>
    <property type="project" value="TreeGrafter"/>
</dbReference>
<evidence type="ECO:0000256" key="3">
    <source>
        <dbReference type="ARBA" id="ARBA00023002"/>
    </source>
</evidence>
<evidence type="ECO:0000256" key="5">
    <source>
        <dbReference type="PIRSR" id="PIRSR604294-1"/>
    </source>
</evidence>
<dbReference type="EC" id="1.13.11.-" evidence="6"/>
<feature type="binding site" evidence="5">
    <location>
        <position position="215"/>
    </location>
    <ligand>
        <name>Fe cation</name>
        <dbReference type="ChEBI" id="CHEBI:24875"/>
        <note>catalytic</note>
    </ligand>
</feature>
<dbReference type="Proteomes" id="UP000191039">
    <property type="component" value="Unassembled WGS sequence"/>
</dbReference>
<dbReference type="GO" id="GO:0046872">
    <property type="term" value="F:metal ion binding"/>
    <property type="evidence" value="ECO:0007669"/>
    <property type="project" value="UniProtKB-KW"/>
</dbReference>
<accession>A0A1T3WLS3</accession>
<evidence type="ECO:0000256" key="4">
    <source>
        <dbReference type="ARBA" id="ARBA00023004"/>
    </source>
</evidence>